<dbReference type="Pfam" id="PF26096">
    <property type="entry name" value="DUF8033"/>
    <property type="match status" value="1"/>
</dbReference>
<evidence type="ECO:0000259" key="1">
    <source>
        <dbReference type="Pfam" id="PF26096"/>
    </source>
</evidence>
<dbReference type="AlphaFoldDB" id="A0A0F9N396"/>
<evidence type="ECO:0000313" key="2">
    <source>
        <dbReference type="EMBL" id="KKN14035.1"/>
    </source>
</evidence>
<accession>A0A0F9N396</accession>
<feature type="domain" description="DUF8033" evidence="1">
    <location>
        <begin position="1"/>
        <end position="87"/>
    </location>
</feature>
<reference evidence="2" key="1">
    <citation type="journal article" date="2015" name="Nature">
        <title>Complex archaea that bridge the gap between prokaryotes and eukaryotes.</title>
        <authorList>
            <person name="Spang A."/>
            <person name="Saw J.H."/>
            <person name="Jorgensen S.L."/>
            <person name="Zaremba-Niedzwiedzka K."/>
            <person name="Martijn J."/>
            <person name="Lind A.E."/>
            <person name="van Eijk R."/>
            <person name="Schleper C."/>
            <person name="Guy L."/>
            <person name="Ettema T.J."/>
        </authorList>
    </citation>
    <scope>NUCLEOTIDE SEQUENCE</scope>
</reference>
<dbReference type="InterPro" id="IPR058346">
    <property type="entry name" value="DUF8033"/>
</dbReference>
<name>A0A0F9N396_9ZZZZ</name>
<dbReference type="EMBL" id="LAZR01003859">
    <property type="protein sequence ID" value="KKN14035.1"/>
    <property type="molecule type" value="Genomic_DNA"/>
</dbReference>
<protein>
    <recommendedName>
        <fullName evidence="1">DUF8033 domain-containing protein</fullName>
    </recommendedName>
</protein>
<proteinExistence type="predicted"/>
<organism evidence="2">
    <name type="scientific">marine sediment metagenome</name>
    <dbReference type="NCBI Taxonomy" id="412755"/>
    <lineage>
        <taxon>unclassified sequences</taxon>
        <taxon>metagenomes</taxon>
        <taxon>ecological metagenomes</taxon>
    </lineage>
</organism>
<sequence length="99" mass="11592">MKVKNMENSRGNAVPNQFIITINSPSIYGNFDKRETFQSYDSVIVVRTIWPGETRVELDVRYWNYSTTTSRYRNQFLGETKKETQAKIDSGEYKLVNLN</sequence>
<gene>
    <name evidence="2" type="ORF">LCGC14_1000310</name>
</gene>
<comment type="caution">
    <text evidence="2">The sequence shown here is derived from an EMBL/GenBank/DDBJ whole genome shotgun (WGS) entry which is preliminary data.</text>
</comment>